<comment type="caution">
    <text evidence="1">The sequence shown here is derived from an EMBL/GenBank/DDBJ whole genome shotgun (WGS) entry which is preliminary data.</text>
</comment>
<dbReference type="Proteomes" id="UP001627154">
    <property type="component" value="Unassembled WGS sequence"/>
</dbReference>
<evidence type="ECO:0000313" key="1">
    <source>
        <dbReference type="EMBL" id="KAL3389650.1"/>
    </source>
</evidence>
<keyword evidence="2" id="KW-1185">Reference proteome</keyword>
<protein>
    <submittedName>
        <fullName evidence="1">Uncharacterized protein</fullName>
    </submittedName>
</protein>
<proteinExistence type="predicted"/>
<evidence type="ECO:0000313" key="2">
    <source>
        <dbReference type="Proteomes" id="UP001627154"/>
    </source>
</evidence>
<sequence length="76" mass="8244">MEPSQRSCPTSVGPEVADENSMLICRCATETQAFIRQAEAVHRRVCLCVISGRPHVSNDATYVMASIPPLALLADE</sequence>
<dbReference type="EMBL" id="JBJJXI010000123">
    <property type="protein sequence ID" value="KAL3389650.1"/>
    <property type="molecule type" value="Genomic_DNA"/>
</dbReference>
<gene>
    <name evidence="1" type="ORF">TKK_015840</name>
</gene>
<accession>A0ABD2W989</accession>
<name>A0ABD2W989_9HYME</name>
<reference evidence="1 2" key="1">
    <citation type="journal article" date="2024" name="bioRxiv">
        <title>A reference genome for Trichogramma kaykai: A tiny desert-dwelling parasitoid wasp with competing sex-ratio distorters.</title>
        <authorList>
            <person name="Culotta J."/>
            <person name="Lindsey A.R."/>
        </authorList>
    </citation>
    <scope>NUCLEOTIDE SEQUENCE [LARGE SCALE GENOMIC DNA]</scope>
    <source>
        <strain evidence="1 2">KSX58</strain>
    </source>
</reference>
<dbReference type="AlphaFoldDB" id="A0ABD2W989"/>
<organism evidence="1 2">
    <name type="scientific">Trichogramma kaykai</name>
    <dbReference type="NCBI Taxonomy" id="54128"/>
    <lineage>
        <taxon>Eukaryota</taxon>
        <taxon>Metazoa</taxon>
        <taxon>Ecdysozoa</taxon>
        <taxon>Arthropoda</taxon>
        <taxon>Hexapoda</taxon>
        <taxon>Insecta</taxon>
        <taxon>Pterygota</taxon>
        <taxon>Neoptera</taxon>
        <taxon>Endopterygota</taxon>
        <taxon>Hymenoptera</taxon>
        <taxon>Apocrita</taxon>
        <taxon>Proctotrupomorpha</taxon>
        <taxon>Chalcidoidea</taxon>
        <taxon>Trichogrammatidae</taxon>
        <taxon>Trichogramma</taxon>
    </lineage>
</organism>